<dbReference type="PANTHER" id="PTHR43861:SF3">
    <property type="entry name" value="PUTATIVE (AFU_ORTHOLOGUE AFUA_2G14390)-RELATED"/>
    <property type="match status" value="1"/>
</dbReference>
<dbReference type="EMBL" id="KN847332">
    <property type="protein sequence ID" value="KIW47477.1"/>
    <property type="molecule type" value="Genomic_DNA"/>
</dbReference>
<dbReference type="Proteomes" id="UP000053342">
    <property type="component" value="Unassembled WGS sequence"/>
</dbReference>
<dbReference type="SUPFAM" id="SSF53335">
    <property type="entry name" value="S-adenosyl-L-methionine-dependent methyltransferases"/>
    <property type="match status" value="1"/>
</dbReference>
<dbReference type="OrthoDB" id="66144at2759"/>
<accession>A0A0D2CC13</accession>
<evidence type="ECO:0008006" key="4">
    <source>
        <dbReference type="Google" id="ProtNLM"/>
    </source>
</evidence>
<dbReference type="AlphaFoldDB" id="A0A0D2CC13"/>
<dbReference type="PANTHER" id="PTHR43861">
    <property type="entry name" value="TRANS-ACONITATE 2-METHYLTRANSFERASE-RELATED"/>
    <property type="match status" value="1"/>
</dbReference>
<dbReference type="Pfam" id="PF13489">
    <property type="entry name" value="Methyltransf_23"/>
    <property type="match status" value="1"/>
</dbReference>
<evidence type="ECO:0000313" key="2">
    <source>
        <dbReference type="EMBL" id="KIW47477.1"/>
    </source>
</evidence>
<dbReference type="RefSeq" id="XP_016267693.1">
    <property type="nucleotide sequence ID" value="XM_016400640.1"/>
</dbReference>
<keyword evidence="1" id="KW-0808">Transferase</keyword>
<dbReference type="InterPro" id="IPR029063">
    <property type="entry name" value="SAM-dependent_MTases_sf"/>
</dbReference>
<organism evidence="2 3">
    <name type="scientific">Exophiala oligosperma</name>
    <dbReference type="NCBI Taxonomy" id="215243"/>
    <lineage>
        <taxon>Eukaryota</taxon>
        <taxon>Fungi</taxon>
        <taxon>Dikarya</taxon>
        <taxon>Ascomycota</taxon>
        <taxon>Pezizomycotina</taxon>
        <taxon>Eurotiomycetes</taxon>
        <taxon>Chaetothyriomycetidae</taxon>
        <taxon>Chaetothyriales</taxon>
        <taxon>Herpotrichiellaceae</taxon>
        <taxon>Exophiala</taxon>
    </lineage>
</organism>
<dbReference type="GO" id="GO:0016740">
    <property type="term" value="F:transferase activity"/>
    <property type="evidence" value="ECO:0007669"/>
    <property type="project" value="UniProtKB-KW"/>
</dbReference>
<gene>
    <name evidence="2" type="ORF">PV06_00171</name>
</gene>
<dbReference type="VEuPathDB" id="FungiDB:PV06_00171"/>
<dbReference type="Gene3D" id="3.40.50.150">
    <property type="entry name" value="Vaccinia Virus protein VP39"/>
    <property type="match status" value="1"/>
</dbReference>
<evidence type="ECO:0000313" key="3">
    <source>
        <dbReference type="Proteomes" id="UP000053342"/>
    </source>
</evidence>
<reference evidence="2 3" key="1">
    <citation type="submission" date="2015-01" db="EMBL/GenBank/DDBJ databases">
        <title>The Genome Sequence of Exophiala oligosperma CBS72588.</title>
        <authorList>
            <consortium name="The Broad Institute Genomics Platform"/>
            <person name="Cuomo C."/>
            <person name="de Hoog S."/>
            <person name="Gorbushina A."/>
            <person name="Stielow B."/>
            <person name="Teixiera M."/>
            <person name="Abouelleil A."/>
            <person name="Chapman S.B."/>
            <person name="Priest M."/>
            <person name="Young S.K."/>
            <person name="Wortman J."/>
            <person name="Nusbaum C."/>
            <person name="Birren B."/>
        </authorList>
    </citation>
    <scope>NUCLEOTIDE SEQUENCE [LARGE SCALE GENOMIC DNA]</scope>
    <source>
        <strain evidence="2 3">CBS 72588</strain>
    </source>
</reference>
<name>A0A0D2CC13_9EURO</name>
<dbReference type="HOGENOM" id="CLU_037990_1_0_1"/>
<keyword evidence="3" id="KW-1185">Reference proteome</keyword>
<evidence type="ECO:0000256" key="1">
    <source>
        <dbReference type="ARBA" id="ARBA00022679"/>
    </source>
</evidence>
<sequence length="272" mass="30132">MADHHHHHHHHDHGHSHGTEDAAAFTEVNRQHWNKMATSYTAEEWQRDLINKITSFIQSNISFIGVSFLDPSAAFEKKSEPQKSVRVLDYACGPGTITAILAGRATEFVGVDLSENMVQAYNSRFTSEKGGETADDEKINAHAVVGNLISTGAEADALDGPNFRDFDLAVVGMGFHHFTDIRLATRRLVERLKPGGVFMIVDFVTHAMEAEVHPDLKDAVNTISHHGFGEEELRKVFAEAGLTDFALVRMGEEVTLRGTSKREPFMARGTKI</sequence>
<dbReference type="GeneID" id="27352245"/>
<dbReference type="CDD" id="cd02440">
    <property type="entry name" value="AdoMet_MTases"/>
    <property type="match status" value="1"/>
</dbReference>
<proteinExistence type="predicted"/>
<protein>
    <recommendedName>
        <fullName evidence="4">Methyltransferase domain-containing protein</fullName>
    </recommendedName>
</protein>
<dbReference type="STRING" id="215243.A0A0D2CC13"/>